<dbReference type="InterPro" id="IPR024361">
    <property type="entry name" value="BACON"/>
</dbReference>
<dbReference type="RefSeq" id="WP_093208867.1">
    <property type="nucleotide sequence ID" value="NZ_FNGS01000012.1"/>
</dbReference>
<dbReference type="EMBL" id="FNGS01000012">
    <property type="protein sequence ID" value="SDN05180.1"/>
    <property type="molecule type" value="Genomic_DNA"/>
</dbReference>
<dbReference type="InterPro" id="IPR013783">
    <property type="entry name" value="Ig-like_fold"/>
</dbReference>
<organism evidence="3 4">
    <name type="scientific">Siphonobacter aquaeclarae</name>
    <dbReference type="NCBI Taxonomy" id="563176"/>
    <lineage>
        <taxon>Bacteria</taxon>
        <taxon>Pseudomonadati</taxon>
        <taxon>Bacteroidota</taxon>
        <taxon>Cytophagia</taxon>
        <taxon>Cytophagales</taxon>
        <taxon>Cytophagaceae</taxon>
        <taxon>Siphonobacter</taxon>
    </lineage>
</organism>
<reference evidence="3 4" key="1">
    <citation type="submission" date="2016-10" db="EMBL/GenBank/DDBJ databases">
        <authorList>
            <person name="de Groot N.N."/>
        </authorList>
    </citation>
    <scope>NUCLEOTIDE SEQUENCE [LARGE SCALE GENOMIC DNA]</scope>
    <source>
        <strain evidence="3 4">DSM 21668</strain>
    </source>
</reference>
<sequence length="145" mass="15371">MKKLNLLSLSWLSALFLLPVCASVHAENTFGPRTALSSERAATGSVYKWAFSYPTPDSYYLILYNVPVNAPAAGGMYFIPVQSNTTWSVSGILPAWLSISGDSGSGNGTITVTVAANSTGANRWATLMISGDGVAPYPFDINQSK</sequence>
<keyword evidence="1" id="KW-0732">Signal</keyword>
<dbReference type="Gene3D" id="2.60.40.10">
    <property type="entry name" value="Immunoglobulins"/>
    <property type="match status" value="1"/>
</dbReference>
<dbReference type="CDD" id="cd14948">
    <property type="entry name" value="BACON"/>
    <property type="match status" value="1"/>
</dbReference>
<evidence type="ECO:0000313" key="4">
    <source>
        <dbReference type="Proteomes" id="UP000198901"/>
    </source>
</evidence>
<dbReference type="AlphaFoldDB" id="A0A1G9Y828"/>
<evidence type="ECO:0000259" key="2">
    <source>
        <dbReference type="Pfam" id="PF13004"/>
    </source>
</evidence>
<accession>A0A1G9Y828</accession>
<feature type="chain" id="PRO_5011461497" evidence="1">
    <location>
        <begin position="27"/>
        <end position="145"/>
    </location>
</feature>
<name>A0A1G9Y828_9BACT</name>
<feature type="domain" description="BACON" evidence="2">
    <location>
        <begin position="95"/>
        <end position="133"/>
    </location>
</feature>
<evidence type="ECO:0000256" key="1">
    <source>
        <dbReference type="SAM" id="SignalP"/>
    </source>
</evidence>
<dbReference type="OrthoDB" id="1077656at2"/>
<keyword evidence="4" id="KW-1185">Reference proteome</keyword>
<feature type="signal peptide" evidence="1">
    <location>
        <begin position="1"/>
        <end position="26"/>
    </location>
</feature>
<dbReference type="Proteomes" id="UP000198901">
    <property type="component" value="Unassembled WGS sequence"/>
</dbReference>
<gene>
    <name evidence="3" type="ORF">SAMN04488090_4852</name>
</gene>
<dbReference type="Pfam" id="PF13004">
    <property type="entry name" value="BACON"/>
    <property type="match status" value="1"/>
</dbReference>
<proteinExistence type="predicted"/>
<protein>
    <submittedName>
        <fullName evidence="3">Putative binding domain-containing protein, N-terminal</fullName>
    </submittedName>
</protein>
<evidence type="ECO:0000313" key="3">
    <source>
        <dbReference type="EMBL" id="SDN05180.1"/>
    </source>
</evidence>